<evidence type="ECO:0000256" key="3">
    <source>
        <dbReference type="ARBA" id="ARBA00022448"/>
    </source>
</evidence>
<sequence length="394" mass="44843">MWRQVRNSQRICRTFLNLEKRQYSGKGAGGDSFHDLFLTKSLASNNKSTDSYPIRCTIFDGTGKMIAHGKDFTRSEFIKAHDLIPRDFRKLNRYHHGVAAGTGTSVDMVPSILTRANSVLLNISNVRSLIKSDTVVIFDEGSSGINESHSHGTFLKDMQKRLQEEHSEHEMLPYEFRALECILVHVTSNLTTEMKVHQTVLQNILLGLESSIERVKLRYLLIQSKKITQFHQKAKLIRDLLDDLLEQDDELNELYLTAKAQGNPRFGTNHAEVEMLIESYYKTADEIVQTVENLLSQIKTTEEIINIVLDSNRNELMLLGLKFSVGLLSMGTILWVAALYGMNLENFIEEKDGGFEVVVTAGCIMFGFLLLYSVKRLARLQRITMTGVVKHDRR</sequence>
<keyword evidence="12" id="KW-0999">Mitochondrion inner membrane</keyword>
<keyword evidence="12" id="KW-0496">Mitochondrion</keyword>
<keyword evidence="3 12" id="KW-0813">Transport</keyword>
<evidence type="ECO:0000313" key="13">
    <source>
        <dbReference type="EMBL" id="CAK7913564.1"/>
    </source>
</evidence>
<dbReference type="Gene3D" id="1.20.58.340">
    <property type="entry name" value="Magnesium transport protein CorA, transmembrane region"/>
    <property type="match status" value="1"/>
</dbReference>
<proteinExistence type="inferred from homology"/>
<dbReference type="EMBL" id="OZ004258">
    <property type="protein sequence ID" value="CAK7913564.1"/>
    <property type="molecule type" value="Genomic_DNA"/>
</dbReference>
<comment type="subcellular location">
    <subcellularLocation>
        <location evidence="1 12">Mitochondrion inner membrane</location>
        <topology evidence="1 12">Multi-pass membrane protein</topology>
    </subcellularLocation>
</comment>
<comment type="similarity">
    <text evidence="2 12">Belongs to the CorA metal ion transporter (MIT) (TC 1.A.35) family.</text>
</comment>
<evidence type="ECO:0000256" key="11">
    <source>
        <dbReference type="ARBA" id="ARBA00038721"/>
    </source>
</evidence>
<keyword evidence="4 12" id="KW-0812">Transmembrane</keyword>
<comment type="function">
    <text evidence="10">Mitochondrial inner membrane magnesium transporter required for mitochondrial magnesium homeostasis. Modulates the conductance of the MRS2 channel. Involved in the splicing of mRNA group II introns in mitochondria by affecting mitochondrial magnesium concentrations, which are critical for group II intron splicing.</text>
</comment>
<protein>
    <recommendedName>
        <fullName evidence="12">Magnesium transporter</fullName>
    </recommendedName>
</protein>
<dbReference type="Pfam" id="PF22099">
    <property type="entry name" value="MRS2-like"/>
    <property type="match status" value="1"/>
</dbReference>
<keyword evidence="6" id="KW-0809">Transit peptide</keyword>
<evidence type="ECO:0000256" key="4">
    <source>
        <dbReference type="ARBA" id="ARBA00022692"/>
    </source>
</evidence>
<evidence type="ECO:0000256" key="12">
    <source>
        <dbReference type="RuleBase" id="RU366042"/>
    </source>
</evidence>
<keyword evidence="9 12" id="KW-0472">Membrane</keyword>
<dbReference type="InterPro" id="IPR039204">
    <property type="entry name" value="MRS2-like"/>
</dbReference>
<dbReference type="PANTHER" id="PTHR13890">
    <property type="entry name" value="RNA SPLICING PROTEIN MRS2, MITOCHONDRIAL"/>
    <property type="match status" value="1"/>
</dbReference>
<name>A0ABP0EIG7_9ASCO</name>
<evidence type="ECO:0000256" key="6">
    <source>
        <dbReference type="ARBA" id="ARBA00022946"/>
    </source>
</evidence>
<keyword evidence="8 12" id="KW-0406">Ion transport</keyword>
<evidence type="ECO:0000256" key="2">
    <source>
        <dbReference type="ARBA" id="ARBA00009765"/>
    </source>
</evidence>
<evidence type="ECO:0000313" key="14">
    <source>
        <dbReference type="Proteomes" id="UP001497600"/>
    </source>
</evidence>
<keyword evidence="5 12" id="KW-0460">Magnesium</keyword>
<organism evidence="13 14">
    <name type="scientific">[Candida] anglica</name>
    <dbReference type="NCBI Taxonomy" id="148631"/>
    <lineage>
        <taxon>Eukaryota</taxon>
        <taxon>Fungi</taxon>
        <taxon>Dikarya</taxon>
        <taxon>Ascomycota</taxon>
        <taxon>Saccharomycotina</taxon>
        <taxon>Pichiomycetes</taxon>
        <taxon>Debaryomycetaceae</taxon>
        <taxon>Kurtzmaniella</taxon>
    </lineage>
</organism>
<keyword evidence="7 12" id="KW-1133">Transmembrane helix</keyword>
<keyword evidence="14" id="KW-1185">Reference proteome</keyword>
<gene>
    <name evidence="13" type="primary">MFM1</name>
    <name evidence="13" type="ORF">CAAN4_F12310</name>
</gene>
<dbReference type="CDD" id="cd12823">
    <property type="entry name" value="Mrs2_Mfm1p-like"/>
    <property type="match status" value="1"/>
</dbReference>
<dbReference type="Gene3D" id="2.40.128.330">
    <property type="match status" value="1"/>
</dbReference>
<evidence type="ECO:0000256" key="10">
    <source>
        <dbReference type="ARBA" id="ARBA00037564"/>
    </source>
</evidence>
<evidence type="ECO:0000256" key="1">
    <source>
        <dbReference type="ARBA" id="ARBA00004448"/>
    </source>
</evidence>
<evidence type="ECO:0000256" key="8">
    <source>
        <dbReference type="ARBA" id="ARBA00023065"/>
    </source>
</evidence>
<dbReference type="Proteomes" id="UP001497600">
    <property type="component" value="Chromosome F"/>
</dbReference>
<comment type="subunit">
    <text evidence="11">Forms homooligomers. Interacts with MRS2.</text>
</comment>
<dbReference type="PANTHER" id="PTHR13890:SF0">
    <property type="entry name" value="MAGNESIUM TRANSPORTER MRS2 HOMOLOG, MITOCHONDRIAL"/>
    <property type="match status" value="1"/>
</dbReference>
<accession>A0ABP0EIG7</accession>
<reference evidence="13 14" key="1">
    <citation type="submission" date="2024-01" db="EMBL/GenBank/DDBJ databases">
        <authorList>
            <consortium name="Genoscope - CEA"/>
            <person name="William W."/>
        </authorList>
    </citation>
    <scope>NUCLEOTIDE SEQUENCE [LARGE SCALE GENOMIC DNA]</scope>
    <source>
        <strain evidence="13 14">29B2s-10</strain>
    </source>
</reference>
<evidence type="ECO:0000256" key="5">
    <source>
        <dbReference type="ARBA" id="ARBA00022842"/>
    </source>
</evidence>
<evidence type="ECO:0000256" key="9">
    <source>
        <dbReference type="ARBA" id="ARBA00023136"/>
    </source>
</evidence>
<feature type="transmembrane region" description="Helical" evidence="12">
    <location>
        <begin position="354"/>
        <end position="374"/>
    </location>
</feature>
<feature type="transmembrane region" description="Helical" evidence="12">
    <location>
        <begin position="323"/>
        <end position="342"/>
    </location>
</feature>
<evidence type="ECO:0000256" key="7">
    <source>
        <dbReference type="ARBA" id="ARBA00022989"/>
    </source>
</evidence>